<feature type="binding site" evidence="13">
    <location>
        <position position="409"/>
    </location>
    <ligand>
        <name>[4Fe-4S] cluster</name>
        <dbReference type="ChEBI" id="CHEBI:49883"/>
    </ligand>
</feature>
<protein>
    <recommendedName>
        <fullName evidence="13">3-isopropylmalate dehydratase large subunit</fullName>
        <ecNumber evidence="13">4.2.1.33</ecNumber>
    </recommendedName>
    <alternativeName>
        <fullName evidence="13">Alpha-IPM isomerase</fullName>
        <shortName evidence="13">IPMI</shortName>
    </alternativeName>
    <alternativeName>
        <fullName evidence="13">Isopropylmalate isomerase</fullName>
    </alternativeName>
</protein>
<dbReference type="AlphaFoldDB" id="A0A2P5SWA3"/>
<keyword evidence="8 13" id="KW-0479">Metal-binding</keyword>
<dbReference type="FunFam" id="3.30.499.10:FF:000006">
    <property type="entry name" value="3-isopropylmalate dehydratase large subunit"/>
    <property type="match status" value="1"/>
</dbReference>
<dbReference type="InterPro" id="IPR050067">
    <property type="entry name" value="IPM_dehydratase_rel_enz"/>
</dbReference>
<evidence type="ECO:0000313" key="16">
    <source>
        <dbReference type="Proteomes" id="UP000296144"/>
    </source>
</evidence>
<accession>A0A2P5SWA3</accession>
<comment type="similarity">
    <text evidence="13">Belongs to the aconitase/IPM isomerase family. LeuC type 1 subfamily.</text>
</comment>
<dbReference type="Pfam" id="PF00330">
    <property type="entry name" value="Aconitase"/>
    <property type="match status" value="1"/>
</dbReference>
<dbReference type="InterPro" id="IPR018136">
    <property type="entry name" value="Aconitase_4Fe-4S_BS"/>
</dbReference>
<feature type="binding site" evidence="13">
    <location>
        <position position="406"/>
    </location>
    <ligand>
        <name>[4Fe-4S] cluster</name>
        <dbReference type="ChEBI" id="CHEBI:49883"/>
    </ligand>
</feature>
<dbReference type="PROSITE" id="PS00450">
    <property type="entry name" value="ACONITASE_1"/>
    <property type="match status" value="1"/>
</dbReference>
<keyword evidence="16" id="KW-1185">Reference proteome</keyword>
<keyword evidence="11 13" id="KW-0456">Lyase</keyword>
<dbReference type="RefSeq" id="WP_136130165.1">
    <property type="nucleotide sequence ID" value="NZ_PDKU01000002.1"/>
</dbReference>
<keyword evidence="9 13" id="KW-0408">Iron</keyword>
<dbReference type="GO" id="GO:0046872">
    <property type="term" value="F:metal ion binding"/>
    <property type="evidence" value="ECO:0007669"/>
    <property type="project" value="UniProtKB-KW"/>
</dbReference>
<dbReference type="CDD" id="cd01583">
    <property type="entry name" value="IPMI"/>
    <property type="match status" value="1"/>
</dbReference>
<reference evidence="15 16" key="1">
    <citation type="journal article" date="2018" name="Genome Biol. Evol.">
        <title>Cladogenesis and Genomic Streamlining in Extracellular Endosymbionts of Tropical Stink Bugs.</title>
        <authorList>
            <person name="Otero-Bravo A."/>
            <person name="Goffredi S."/>
            <person name="Sabree Z.L."/>
        </authorList>
    </citation>
    <scope>NUCLEOTIDE SEQUENCE [LARGE SCALE GENOMIC DNA]</scope>
    <source>
        <strain evidence="15 16">SoEL</strain>
    </source>
</reference>
<comment type="subunit">
    <text evidence="4 13">Heterodimer of LeuC and LeuD.</text>
</comment>
<comment type="function">
    <text evidence="2 13">Catalyzes the isomerization between 2-isopropylmalate and 3-isopropylmalate, via the formation of 2-isopropylmaleate.</text>
</comment>
<dbReference type="GO" id="GO:0051539">
    <property type="term" value="F:4 iron, 4 sulfur cluster binding"/>
    <property type="evidence" value="ECO:0007669"/>
    <property type="project" value="UniProtKB-KW"/>
</dbReference>
<evidence type="ECO:0000256" key="1">
    <source>
        <dbReference type="ARBA" id="ARBA00000491"/>
    </source>
</evidence>
<evidence type="ECO:0000256" key="7">
    <source>
        <dbReference type="ARBA" id="ARBA00022605"/>
    </source>
</evidence>
<keyword evidence="10 13" id="KW-0411">Iron-sulfur</keyword>
<dbReference type="InterPro" id="IPR033941">
    <property type="entry name" value="IPMI_cat"/>
</dbReference>
<dbReference type="Gene3D" id="3.30.499.10">
    <property type="entry name" value="Aconitase, domain 3"/>
    <property type="match status" value="2"/>
</dbReference>
<gene>
    <name evidence="13 15" type="primary">leuC</name>
    <name evidence="15" type="ORF">CRV10_01975</name>
</gene>
<dbReference type="PRINTS" id="PR00415">
    <property type="entry name" value="ACONITASE"/>
</dbReference>
<keyword evidence="6 13" id="KW-0004">4Fe-4S</keyword>
<dbReference type="SUPFAM" id="SSF53732">
    <property type="entry name" value="Aconitase iron-sulfur domain"/>
    <property type="match status" value="1"/>
</dbReference>
<dbReference type="InterPro" id="IPR015931">
    <property type="entry name" value="Acnase/IPM_dHydase_lsu_aba_1/3"/>
</dbReference>
<sequence>MQTLYQKIFDAHIIHNTTDNIPLLYVDRHLIHEVTSPQAFNNLRTNLRKVRQPCKTFATMDHNVSTITKDINASGKLSRIQMQELIKNCKEFKIQLYDINHPFQGIVHVMGPEQGITLPGMTIVCGDSHTSTHGAFGALAFGIGTSEVEHVLATQTIKQDRAKTMKIHLIGNMSVGITAKDIILAIIGHLGSSKGNGYVVEFSGFIINQMSMESRMTLCNMVIEMGAKAGLIAPDDITFTYLKNRKFSPKGKEWEKAVEYWRTLKSDHHANFDSIIEVNISEIAPQVTWGTNPSQVISIDQSVPNPSLFSNPIERISAEKALNYMKLKPDTKLTNINIDKVFIGSCTNSRIEDLRSAAMVIKGKKVASGVLAIVVPGSGIVKAQAESEGLDKIFLEAGFEWRLPGCSMCLAMNEDRLNPGERCASTSNRNFEGRQGRGGLTHLVSPLMAAAAAINGHFVDVRELNIRS</sequence>
<dbReference type="EC" id="4.2.1.33" evidence="13"/>
<evidence type="ECO:0000256" key="13">
    <source>
        <dbReference type="HAMAP-Rule" id="MF_01026"/>
    </source>
</evidence>
<comment type="caution">
    <text evidence="15">The sequence shown here is derived from an EMBL/GenBank/DDBJ whole genome shotgun (WGS) entry which is preliminary data.</text>
</comment>
<dbReference type="GO" id="GO:0003861">
    <property type="term" value="F:3-isopropylmalate dehydratase activity"/>
    <property type="evidence" value="ECO:0007669"/>
    <property type="project" value="UniProtKB-UniRule"/>
</dbReference>
<dbReference type="PANTHER" id="PTHR43822">
    <property type="entry name" value="HOMOACONITASE, MITOCHONDRIAL-RELATED"/>
    <property type="match status" value="1"/>
</dbReference>
<evidence type="ECO:0000256" key="10">
    <source>
        <dbReference type="ARBA" id="ARBA00023014"/>
    </source>
</evidence>
<evidence type="ECO:0000256" key="3">
    <source>
        <dbReference type="ARBA" id="ARBA00004729"/>
    </source>
</evidence>
<dbReference type="NCBIfam" id="NF004016">
    <property type="entry name" value="PRK05478.1"/>
    <property type="match status" value="1"/>
</dbReference>
<keyword evidence="12 13" id="KW-0100">Branched-chain amino acid biosynthesis</keyword>
<feature type="domain" description="Aconitase/3-isopropylmalate dehydratase large subunit alpha/beta/alpha" evidence="14">
    <location>
        <begin position="6"/>
        <end position="456"/>
    </location>
</feature>
<dbReference type="InterPro" id="IPR036008">
    <property type="entry name" value="Aconitase_4Fe-4S_dom"/>
</dbReference>
<evidence type="ECO:0000256" key="12">
    <source>
        <dbReference type="ARBA" id="ARBA00023304"/>
    </source>
</evidence>
<dbReference type="UniPathway" id="UPA00048">
    <property type="reaction ID" value="UER00071"/>
</dbReference>
<evidence type="ECO:0000256" key="11">
    <source>
        <dbReference type="ARBA" id="ARBA00023239"/>
    </source>
</evidence>
<feature type="binding site" evidence="13">
    <location>
        <position position="346"/>
    </location>
    <ligand>
        <name>[4Fe-4S] cluster</name>
        <dbReference type="ChEBI" id="CHEBI:49883"/>
    </ligand>
</feature>
<evidence type="ECO:0000256" key="4">
    <source>
        <dbReference type="ARBA" id="ARBA00011271"/>
    </source>
</evidence>
<evidence type="ECO:0000256" key="5">
    <source>
        <dbReference type="ARBA" id="ARBA00022430"/>
    </source>
</evidence>
<evidence type="ECO:0000313" key="15">
    <source>
        <dbReference type="EMBL" id="PPI86590.1"/>
    </source>
</evidence>
<evidence type="ECO:0000256" key="8">
    <source>
        <dbReference type="ARBA" id="ARBA00022723"/>
    </source>
</evidence>
<comment type="cofactor">
    <cofactor evidence="13">
        <name>[4Fe-4S] cluster</name>
        <dbReference type="ChEBI" id="CHEBI:49883"/>
    </cofactor>
    <text evidence="13">Binds 1 [4Fe-4S] cluster per subunit.</text>
</comment>
<name>A0A2P5SWA3_9GAMM</name>
<dbReference type="Proteomes" id="UP000296144">
    <property type="component" value="Unassembled WGS sequence"/>
</dbReference>
<dbReference type="PROSITE" id="PS01244">
    <property type="entry name" value="ACONITASE_2"/>
    <property type="match status" value="1"/>
</dbReference>
<evidence type="ECO:0000256" key="2">
    <source>
        <dbReference type="ARBA" id="ARBA00002695"/>
    </source>
</evidence>
<dbReference type="OrthoDB" id="9802769at2"/>
<evidence type="ECO:0000256" key="9">
    <source>
        <dbReference type="ARBA" id="ARBA00023004"/>
    </source>
</evidence>
<evidence type="ECO:0000259" key="14">
    <source>
        <dbReference type="Pfam" id="PF00330"/>
    </source>
</evidence>
<dbReference type="InterPro" id="IPR004430">
    <property type="entry name" value="3-IsopropMal_deHydase_lsu"/>
</dbReference>
<dbReference type="PANTHER" id="PTHR43822:SF9">
    <property type="entry name" value="3-ISOPROPYLMALATE DEHYDRATASE"/>
    <property type="match status" value="1"/>
</dbReference>
<dbReference type="GO" id="GO:0009098">
    <property type="term" value="P:L-leucine biosynthetic process"/>
    <property type="evidence" value="ECO:0007669"/>
    <property type="project" value="UniProtKB-UniRule"/>
</dbReference>
<dbReference type="InterPro" id="IPR001030">
    <property type="entry name" value="Acoase/IPM_deHydtase_lsu_aba"/>
</dbReference>
<keyword evidence="5 13" id="KW-0432">Leucine biosynthesis</keyword>
<proteinExistence type="inferred from homology"/>
<dbReference type="NCBIfam" id="TIGR00170">
    <property type="entry name" value="leuC"/>
    <property type="match status" value="1"/>
</dbReference>
<dbReference type="EMBL" id="PDKU01000002">
    <property type="protein sequence ID" value="PPI86590.1"/>
    <property type="molecule type" value="Genomic_DNA"/>
</dbReference>
<organism evidence="15 16">
    <name type="scientific">Candidatus Pantoea edessiphila</name>
    <dbReference type="NCBI Taxonomy" id="2044610"/>
    <lineage>
        <taxon>Bacteria</taxon>
        <taxon>Pseudomonadati</taxon>
        <taxon>Pseudomonadota</taxon>
        <taxon>Gammaproteobacteria</taxon>
        <taxon>Enterobacterales</taxon>
        <taxon>Erwiniaceae</taxon>
        <taxon>Pantoea</taxon>
    </lineage>
</organism>
<evidence type="ECO:0000256" key="6">
    <source>
        <dbReference type="ARBA" id="ARBA00022485"/>
    </source>
</evidence>
<dbReference type="HAMAP" id="MF_01026">
    <property type="entry name" value="LeuC_type1"/>
    <property type="match status" value="1"/>
</dbReference>
<keyword evidence="7 13" id="KW-0028">Amino-acid biosynthesis</keyword>
<comment type="catalytic activity">
    <reaction evidence="1 13">
        <text>(2R,3S)-3-isopropylmalate = (2S)-2-isopropylmalate</text>
        <dbReference type="Rhea" id="RHEA:32287"/>
        <dbReference type="ChEBI" id="CHEBI:1178"/>
        <dbReference type="ChEBI" id="CHEBI:35121"/>
        <dbReference type="EC" id="4.2.1.33"/>
    </reaction>
</comment>
<dbReference type="FunFam" id="3.30.499.10:FF:000007">
    <property type="entry name" value="3-isopropylmalate dehydratase large subunit"/>
    <property type="match status" value="1"/>
</dbReference>
<comment type="pathway">
    <text evidence="3 13">Amino-acid biosynthesis; L-leucine biosynthesis; L-leucine from 3-methyl-2-oxobutanoate: step 2/4.</text>
</comment>
<dbReference type="NCBIfam" id="NF009116">
    <property type="entry name" value="PRK12466.1"/>
    <property type="match status" value="1"/>
</dbReference>